<evidence type="ECO:0000313" key="3">
    <source>
        <dbReference type="WBParaSite" id="EVEC_0001291301-mRNA-1"/>
    </source>
</evidence>
<accession>A0A0N4VPI4</accession>
<name>A0A0N4VPI4_ENTVE</name>
<reference evidence="1 2" key="2">
    <citation type="submission" date="2018-10" db="EMBL/GenBank/DDBJ databases">
        <authorList>
            <consortium name="Pathogen Informatics"/>
        </authorList>
    </citation>
    <scope>NUCLEOTIDE SEQUENCE [LARGE SCALE GENOMIC DNA]</scope>
</reference>
<dbReference type="Proteomes" id="UP000274131">
    <property type="component" value="Unassembled WGS sequence"/>
</dbReference>
<sequence>MLLAVRELKANSEAALKPKGHILWKKYAESGRTAKTSTSLTSHFRKQMYDHIEDARLPIDRVLYIANALEMDLSRKKKLLEARHDVKLSFNAFNTRATYIKNVETEPEAVRAVPAPDAMQRGGLRKRIREDDVAQTVSSLLMERVGSDSHLTSSEETYAKRCTRSGRVFAKEEKEKIESEDMELSPDAQRLTCSSSSAMNFQNGLFEESDEEQSEEFSKSREEDEFVDRCEADRQRLLAAARKHPGYCYVMEVALDTELDRVIKEAYQEKIPLMDFIGKQIMVLSDELPRLFDLRLRPS</sequence>
<keyword evidence="2" id="KW-1185">Reference proteome</keyword>
<organism evidence="3">
    <name type="scientific">Enterobius vermicularis</name>
    <name type="common">Human pinworm</name>
    <dbReference type="NCBI Taxonomy" id="51028"/>
    <lineage>
        <taxon>Eukaryota</taxon>
        <taxon>Metazoa</taxon>
        <taxon>Ecdysozoa</taxon>
        <taxon>Nematoda</taxon>
        <taxon>Chromadorea</taxon>
        <taxon>Rhabditida</taxon>
        <taxon>Spirurina</taxon>
        <taxon>Oxyuridomorpha</taxon>
        <taxon>Oxyuroidea</taxon>
        <taxon>Oxyuridae</taxon>
        <taxon>Enterobius</taxon>
    </lineage>
</organism>
<gene>
    <name evidence="1" type="ORF">EVEC_LOCUS12081</name>
</gene>
<dbReference type="WBParaSite" id="EVEC_0001291301-mRNA-1">
    <property type="protein sequence ID" value="EVEC_0001291301-mRNA-1"/>
    <property type="gene ID" value="EVEC_0001291301"/>
</dbReference>
<proteinExistence type="predicted"/>
<dbReference type="EMBL" id="UXUI01013410">
    <property type="protein sequence ID" value="VDD97330.1"/>
    <property type="molecule type" value="Genomic_DNA"/>
</dbReference>
<dbReference type="OrthoDB" id="5877289at2759"/>
<dbReference type="AlphaFoldDB" id="A0A0N4VPI4"/>
<protein>
    <submittedName>
        <fullName evidence="3">Bromo domain-containing protein</fullName>
    </submittedName>
</protein>
<evidence type="ECO:0000313" key="2">
    <source>
        <dbReference type="Proteomes" id="UP000274131"/>
    </source>
</evidence>
<reference evidence="3" key="1">
    <citation type="submission" date="2017-02" db="UniProtKB">
        <authorList>
            <consortium name="WormBaseParasite"/>
        </authorList>
    </citation>
    <scope>IDENTIFICATION</scope>
</reference>
<evidence type="ECO:0000313" key="1">
    <source>
        <dbReference type="EMBL" id="VDD97330.1"/>
    </source>
</evidence>